<dbReference type="EMBL" id="LXQA010321382">
    <property type="protein sequence ID" value="MCI43737.1"/>
    <property type="molecule type" value="Genomic_DNA"/>
</dbReference>
<keyword evidence="3" id="KW-1185">Reference proteome</keyword>
<reference evidence="2 3" key="1">
    <citation type="journal article" date="2018" name="Front. Plant Sci.">
        <title>Red Clover (Trifolium pratense) and Zigzag Clover (T. medium) - A Picture of Genomic Similarities and Differences.</title>
        <authorList>
            <person name="Dluhosova J."/>
            <person name="Istvanek J."/>
            <person name="Nedelnik J."/>
            <person name="Repkova J."/>
        </authorList>
    </citation>
    <scope>NUCLEOTIDE SEQUENCE [LARGE SCALE GENOMIC DNA]</scope>
    <source>
        <strain evidence="3">cv. 10/8</strain>
        <tissue evidence="2">Leaf</tissue>
    </source>
</reference>
<evidence type="ECO:0000313" key="3">
    <source>
        <dbReference type="Proteomes" id="UP000265520"/>
    </source>
</evidence>
<dbReference type="Pfam" id="PF03732">
    <property type="entry name" value="Retrotrans_gag"/>
    <property type="match status" value="1"/>
</dbReference>
<comment type="caution">
    <text evidence="2">The sequence shown here is derived from an EMBL/GenBank/DDBJ whole genome shotgun (WGS) entry which is preliminary data.</text>
</comment>
<evidence type="ECO:0000313" key="2">
    <source>
        <dbReference type="EMBL" id="MCI43737.1"/>
    </source>
</evidence>
<name>A0A392S5R6_9FABA</name>
<feature type="non-terminal residue" evidence="2">
    <location>
        <position position="97"/>
    </location>
</feature>
<accession>A0A392S5R6</accession>
<dbReference type="AlphaFoldDB" id="A0A392S5R6"/>
<protein>
    <recommendedName>
        <fullName evidence="1">Retrotransposon gag domain-containing protein</fullName>
    </recommendedName>
</protein>
<evidence type="ECO:0000259" key="1">
    <source>
        <dbReference type="Pfam" id="PF03732"/>
    </source>
</evidence>
<dbReference type="InterPro" id="IPR005162">
    <property type="entry name" value="Retrotrans_gag_dom"/>
</dbReference>
<sequence>MDDPALGWFQWMSRNGQITSWHALLHALEARFAPSQYDDPKGALFKLTQRGSVNDYLAEFETLANRIVGLPPSFLLSCFISGLAPEVRREVQALQPL</sequence>
<dbReference type="Proteomes" id="UP000265520">
    <property type="component" value="Unassembled WGS sequence"/>
</dbReference>
<proteinExistence type="predicted"/>
<feature type="domain" description="Retrotransposon gag" evidence="1">
    <location>
        <begin position="2"/>
        <end position="84"/>
    </location>
</feature>
<organism evidence="2 3">
    <name type="scientific">Trifolium medium</name>
    <dbReference type="NCBI Taxonomy" id="97028"/>
    <lineage>
        <taxon>Eukaryota</taxon>
        <taxon>Viridiplantae</taxon>
        <taxon>Streptophyta</taxon>
        <taxon>Embryophyta</taxon>
        <taxon>Tracheophyta</taxon>
        <taxon>Spermatophyta</taxon>
        <taxon>Magnoliopsida</taxon>
        <taxon>eudicotyledons</taxon>
        <taxon>Gunneridae</taxon>
        <taxon>Pentapetalae</taxon>
        <taxon>rosids</taxon>
        <taxon>fabids</taxon>
        <taxon>Fabales</taxon>
        <taxon>Fabaceae</taxon>
        <taxon>Papilionoideae</taxon>
        <taxon>50 kb inversion clade</taxon>
        <taxon>NPAAA clade</taxon>
        <taxon>Hologalegina</taxon>
        <taxon>IRL clade</taxon>
        <taxon>Trifolieae</taxon>
        <taxon>Trifolium</taxon>
    </lineage>
</organism>